<feature type="transmembrane region" description="Helical" evidence="2">
    <location>
        <begin position="144"/>
        <end position="167"/>
    </location>
</feature>
<dbReference type="EMBL" id="MKHE01000011">
    <property type="protein sequence ID" value="OWK10400.1"/>
    <property type="molecule type" value="Genomic_DNA"/>
</dbReference>
<keyword evidence="2" id="KW-1133">Transmembrane helix</keyword>
<sequence length="210" mass="24099">MDVCTVTCSQSCREARQLSDSARESVEPRAAPSQNPTISSAVAKTSSSHFDPACETHCVTHNANFSCSWAADHFYECKMQKLMFMNMKVLRDLLGSVPRVLSRVFCFPLFSLSFSVTLLPLIFVNPLDLLSLWEILWMVGIADFIPKFPFMGFKCLLLLMSPFIMLFKSKDRFCEYFLHNKVLELLLAKDSIQMWKLFVHCVKENLKNLF</sequence>
<comment type="caution">
    <text evidence="3">The sequence shown here is derived from an EMBL/GenBank/DDBJ whole genome shotgun (WGS) entry which is preliminary data.</text>
</comment>
<name>A0A212CWM8_CEREH</name>
<reference evidence="3 4" key="1">
    <citation type="journal article" date="2018" name="Mol. Genet. Genomics">
        <title>The red deer Cervus elaphus genome CerEla1.0: sequencing, annotating, genes, and chromosomes.</title>
        <authorList>
            <person name="Bana N.A."/>
            <person name="Nyiri A."/>
            <person name="Nagy J."/>
            <person name="Frank K."/>
            <person name="Nagy T."/>
            <person name="Steger V."/>
            <person name="Schiller M."/>
            <person name="Lakatos P."/>
            <person name="Sugar L."/>
            <person name="Horn P."/>
            <person name="Barta E."/>
            <person name="Orosz L."/>
        </authorList>
    </citation>
    <scope>NUCLEOTIDE SEQUENCE [LARGE SCALE GENOMIC DNA]</scope>
    <source>
        <strain evidence="3">Hungarian</strain>
    </source>
</reference>
<evidence type="ECO:0000256" key="2">
    <source>
        <dbReference type="SAM" id="Phobius"/>
    </source>
</evidence>
<dbReference type="Proteomes" id="UP000242450">
    <property type="component" value="Chromosome 11"/>
</dbReference>
<feature type="non-terminal residue" evidence="3">
    <location>
        <position position="210"/>
    </location>
</feature>
<organism evidence="3 4">
    <name type="scientific">Cervus elaphus hippelaphus</name>
    <name type="common">European red deer</name>
    <dbReference type="NCBI Taxonomy" id="46360"/>
    <lineage>
        <taxon>Eukaryota</taxon>
        <taxon>Metazoa</taxon>
        <taxon>Chordata</taxon>
        <taxon>Craniata</taxon>
        <taxon>Vertebrata</taxon>
        <taxon>Euteleostomi</taxon>
        <taxon>Mammalia</taxon>
        <taxon>Eutheria</taxon>
        <taxon>Laurasiatheria</taxon>
        <taxon>Artiodactyla</taxon>
        <taxon>Ruminantia</taxon>
        <taxon>Pecora</taxon>
        <taxon>Cervidae</taxon>
        <taxon>Cervinae</taxon>
        <taxon>Cervus</taxon>
    </lineage>
</organism>
<dbReference type="OrthoDB" id="9049620at2759"/>
<dbReference type="AlphaFoldDB" id="A0A212CWM8"/>
<keyword evidence="2" id="KW-0472">Membrane</keyword>
<protein>
    <submittedName>
        <fullName evidence="3">Uncharacterized protein</fullName>
    </submittedName>
</protein>
<feature type="region of interest" description="Disordered" evidence="1">
    <location>
        <begin position="19"/>
        <end position="38"/>
    </location>
</feature>
<evidence type="ECO:0000256" key="1">
    <source>
        <dbReference type="SAM" id="MobiDB-lite"/>
    </source>
</evidence>
<gene>
    <name evidence="3" type="ORF">Celaphus_00005325</name>
</gene>
<keyword evidence="4" id="KW-1185">Reference proteome</keyword>
<proteinExistence type="predicted"/>
<accession>A0A212CWM8</accession>
<keyword evidence="2" id="KW-0812">Transmembrane</keyword>
<feature type="transmembrane region" description="Helical" evidence="2">
    <location>
        <begin position="100"/>
        <end position="124"/>
    </location>
</feature>
<evidence type="ECO:0000313" key="3">
    <source>
        <dbReference type="EMBL" id="OWK10400.1"/>
    </source>
</evidence>
<evidence type="ECO:0000313" key="4">
    <source>
        <dbReference type="Proteomes" id="UP000242450"/>
    </source>
</evidence>